<evidence type="ECO:0000313" key="5">
    <source>
        <dbReference type="Proteomes" id="UP001363151"/>
    </source>
</evidence>
<sequence length="425" mass="45470">MEMPAAPPAEGAPPVMYMEPGGGMAGLMQAVNSGEDKRARPRKPSIGGKWSDEEDKRLLQIVEENGAKKWKRVAELLGSVRTDIQCLHRWTKVIKPGLNKGPWSAEEDEVVKSNVMKMQSESNEGVVKWAEIAKILKGRLGKQCRERWFNHLDPTIKKGEWEPHENRTLFDLQQQYGNRWCEIAKALPGRSENAIKNRWNSSAMKRYIQTAKLDGMVCPHGPAPPKAGAPRGPDARALAHFGGGRPQPYAVRHEDLRAIADGDFDQLAAVLANPTVFPKLQPQLISMMLGQVMLSAPQADRLKAVCAARLRADSAAYGAALPQVEGQLDHVIRARTAASPSPRPPPSLGGGSPGATLRDGGVVAETVGVVRAHPGTAPVVVGVVPARAARARAPRARGGGAPPADDPPPAPPAEADADAAADPAQ</sequence>
<dbReference type="EMBL" id="JBBJCI010000166">
    <property type="protein sequence ID" value="KAK7241653.1"/>
    <property type="molecule type" value="Genomic_DNA"/>
</dbReference>
<dbReference type="Pfam" id="PF00249">
    <property type="entry name" value="Myb_DNA-binding"/>
    <property type="match status" value="1"/>
</dbReference>
<dbReference type="PANTHER" id="PTHR45614:SF25">
    <property type="entry name" value="MYB PROTEIN"/>
    <property type="match status" value="1"/>
</dbReference>
<feature type="domain" description="HTH myb-type" evidence="3">
    <location>
        <begin position="157"/>
        <end position="207"/>
    </location>
</feature>
<dbReference type="InterPro" id="IPR050560">
    <property type="entry name" value="MYB_TF"/>
</dbReference>
<dbReference type="CDD" id="cd00167">
    <property type="entry name" value="SANT"/>
    <property type="match status" value="3"/>
</dbReference>
<keyword evidence="4" id="KW-0238">DNA-binding</keyword>
<feature type="region of interest" description="Disordered" evidence="1">
    <location>
        <begin position="1"/>
        <end position="51"/>
    </location>
</feature>
<comment type="caution">
    <text evidence="4">The sequence shown here is derived from an EMBL/GenBank/DDBJ whole genome shotgun (WGS) entry which is preliminary data.</text>
</comment>
<evidence type="ECO:0000259" key="2">
    <source>
        <dbReference type="PROSITE" id="PS50090"/>
    </source>
</evidence>
<feature type="domain" description="Myb-like" evidence="2">
    <location>
        <begin position="95"/>
        <end position="152"/>
    </location>
</feature>
<evidence type="ECO:0000259" key="3">
    <source>
        <dbReference type="PROSITE" id="PS51294"/>
    </source>
</evidence>
<evidence type="ECO:0000313" key="4">
    <source>
        <dbReference type="EMBL" id="KAK7241653.1"/>
    </source>
</evidence>
<accession>A0ABR1FZF7</accession>
<dbReference type="SUPFAM" id="SSF46689">
    <property type="entry name" value="Homeodomain-like"/>
    <property type="match status" value="2"/>
</dbReference>
<dbReference type="GO" id="GO:0003677">
    <property type="term" value="F:DNA binding"/>
    <property type="evidence" value="ECO:0007669"/>
    <property type="project" value="UniProtKB-KW"/>
</dbReference>
<dbReference type="InterPro" id="IPR017930">
    <property type="entry name" value="Myb_dom"/>
</dbReference>
<name>A0ABR1FZF7_AURAN</name>
<dbReference type="InterPro" id="IPR001005">
    <property type="entry name" value="SANT/Myb"/>
</dbReference>
<dbReference type="PROSITE" id="PS50090">
    <property type="entry name" value="MYB_LIKE"/>
    <property type="match status" value="3"/>
</dbReference>
<feature type="domain" description="Myb-like" evidence="2">
    <location>
        <begin position="48"/>
        <end position="94"/>
    </location>
</feature>
<dbReference type="Gene3D" id="1.10.10.60">
    <property type="entry name" value="Homeodomain-like"/>
    <property type="match status" value="3"/>
</dbReference>
<keyword evidence="5" id="KW-1185">Reference proteome</keyword>
<dbReference type="PROSITE" id="PS51294">
    <property type="entry name" value="HTH_MYB"/>
    <property type="match status" value="3"/>
</dbReference>
<feature type="domain" description="Myb-like" evidence="2">
    <location>
        <begin position="153"/>
        <end position="203"/>
    </location>
</feature>
<proteinExistence type="predicted"/>
<feature type="region of interest" description="Disordered" evidence="1">
    <location>
        <begin position="336"/>
        <end position="359"/>
    </location>
</feature>
<dbReference type="SMART" id="SM00717">
    <property type="entry name" value="SANT"/>
    <property type="match status" value="3"/>
</dbReference>
<protein>
    <submittedName>
        <fullName evidence="4">DNA-binding transcription factor</fullName>
    </submittedName>
</protein>
<feature type="domain" description="HTH myb-type" evidence="3">
    <location>
        <begin position="95"/>
        <end position="156"/>
    </location>
</feature>
<evidence type="ECO:0000256" key="1">
    <source>
        <dbReference type="SAM" id="MobiDB-lite"/>
    </source>
</evidence>
<feature type="region of interest" description="Disordered" evidence="1">
    <location>
        <begin position="383"/>
        <end position="425"/>
    </location>
</feature>
<feature type="domain" description="HTH myb-type" evidence="3">
    <location>
        <begin position="42"/>
        <end position="94"/>
    </location>
</feature>
<dbReference type="Pfam" id="PF13921">
    <property type="entry name" value="Myb_DNA-bind_6"/>
    <property type="match status" value="1"/>
</dbReference>
<feature type="compositionally biased region" description="Pro residues" evidence="1">
    <location>
        <begin position="1"/>
        <end position="11"/>
    </location>
</feature>
<dbReference type="PANTHER" id="PTHR45614">
    <property type="entry name" value="MYB PROTEIN-RELATED"/>
    <property type="match status" value="1"/>
</dbReference>
<dbReference type="InterPro" id="IPR009057">
    <property type="entry name" value="Homeodomain-like_sf"/>
</dbReference>
<dbReference type="Proteomes" id="UP001363151">
    <property type="component" value="Unassembled WGS sequence"/>
</dbReference>
<organism evidence="4 5">
    <name type="scientific">Aureococcus anophagefferens</name>
    <name type="common">Harmful bloom alga</name>
    <dbReference type="NCBI Taxonomy" id="44056"/>
    <lineage>
        <taxon>Eukaryota</taxon>
        <taxon>Sar</taxon>
        <taxon>Stramenopiles</taxon>
        <taxon>Ochrophyta</taxon>
        <taxon>Pelagophyceae</taxon>
        <taxon>Pelagomonadales</taxon>
        <taxon>Pelagomonadaceae</taxon>
        <taxon>Aureococcus</taxon>
    </lineage>
</organism>
<reference evidence="4 5" key="1">
    <citation type="submission" date="2024-03" db="EMBL/GenBank/DDBJ databases">
        <title>Aureococcus anophagefferens CCMP1851 and Kratosvirus quantuckense: Draft genome of a second virus-susceptible host strain in the model system.</title>
        <authorList>
            <person name="Chase E."/>
            <person name="Truchon A.R."/>
            <person name="Schepens W."/>
            <person name="Wilhelm S.W."/>
        </authorList>
    </citation>
    <scope>NUCLEOTIDE SEQUENCE [LARGE SCALE GENOMIC DNA]</scope>
    <source>
        <strain evidence="4 5">CCMP1851</strain>
    </source>
</reference>
<gene>
    <name evidence="4" type="ORF">SO694_00178025</name>
</gene>